<comment type="similarity">
    <text evidence="1">Belongs to the avfA family.</text>
</comment>
<dbReference type="PANTHER" id="PTHR43355:SF2">
    <property type="entry name" value="FLAVIN REDUCTASE (NADPH)"/>
    <property type="match status" value="1"/>
</dbReference>
<keyword evidence="4" id="KW-1185">Reference proteome</keyword>
<name>A0A9N9FU24_9GLOM</name>
<dbReference type="AlphaFoldDB" id="A0A9N9FU24"/>
<dbReference type="InterPro" id="IPR016040">
    <property type="entry name" value="NAD(P)-bd_dom"/>
</dbReference>
<evidence type="ECO:0000259" key="2">
    <source>
        <dbReference type="Pfam" id="PF13460"/>
    </source>
</evidence>
<protein>
    <submittedName>
        <fullName evidence="3">3364_t:CDS:1</fullName>
    </submittedName>
</protein>
<dbReference type="InterPro" id="IPR036291">
    <property type="entry name" value="NAD(P)-bd_dom_sf"/>
</dbReference>
<dbReference type="Proteomes" id="UP000789831">
    <property type="component" value="Unassembled WGS sequence"/>
</dbReference>
<evidence type="ECO:0000313" key="4">
    <source>
        <dbReference type="Proteomes" id="UP000789831"/>
    </source>
</evidence>
<evidence type="ECO:0000256" key="1">
    <source>
        <dbReference type="ARBA" id="ARBA00038376"/>
    </source>
</evidence>
<evidence type="ECO:0000313" key="3">
    <source>
        <dbReference type="EMBL" id="CAG8556159.1"/>
    </source>
</evidence>
<dbReference type="GO" id="GO:0042602">
    <property type="term" value="F:riboflavin reductase (NADPH) activity"/>
    <property type="evidence" value="ECO:0007669"/>
    <property type="project" value="TreeGrafter"/>
</dbReference>
<dbReference type="EMBL" id="CAJVPL010001159">
    <property type="protein sequence ID" value="CAG8556159.1"/>
    <property type="molecule type" value="Genomic_DNA"/>
</dbReference>
<accession>A0A9N9FU24</accession>
<dbReference type="GO" id="GO:0004074">
    <property type="term" value="F:biliverdin reductase [NAD(P)H] activity"/>
    <property type="evidence" value="ECO:0007669"/>
    <property type="project" value="TreeGrafter"/>
</dbReference>
<dbReference type="Gene3D" id="3.40.50.720">
    <property type="entry name" value="NAD(P)-binding Rossmann-like Domain"/>
    <property type="match status" value="1"/>
</dbReference>
<proteinExistence type="inferred from homology"/>
<sequence length="229" mass="25658">MSFNLDGLLPSVMRGKHILVLGACNRLGNQVVCQALEASYHITILVQTDKSLPFTRAQLQNPNLVIYVGSILSQKDLEKVVEGKDAVINCLYSNKNPWKPQNSNLLSTTQKLLNEVMIAHGVKRLIVVRGQPHGSIVNKSWPRIFTKDKVQNDKEQQEKLILENSENIDWTIINVGKLTNGKLTENYSLKGGVNKVVQEKVSRADVAHLILQEIGFGMWVKRAPFIHGE</sequence>
<gene>
    <name evidence="3" type="ORF">AGERDE_LOCUS6919</name>
</gene>
<organism evidence="3 4">
    <name type="scientific">Ambispora gerdemannii</name>
    <dbReference type="NCBI Taxonomy" id="144530"/>
    <lineage>
        <taxon>Eukaryota</taxon>
        <taxon>Fungi</taxon>
        <taxon>Fungi incertae sedis</taxon>
        <taxon>Mucoromycota</taxon>
        <taxon>Glomeromycotina</taxon>
        <taxon>Glomeromycetes</taxon>
        <taxon>Archaeosporales</taxon>
        <taxon>Ambisporaceae</taxon>
        <taxon>Ambispora</taxon>
    </lineage>
</organism>
<dbReference type="OrthoDB" id="10254221at2759"/>
<dbReference type="Pfam" id="PF13460">
    <property type="entry name" value="NAD_binding_10"/>
    <property type="match status" value="1"/>
</dbReference>
<feature type="domain" description="NAD(P)-binding" evidence="2">
    <location>
        <begin position="22"/>
        <end position="212"/>
    </location>
</feature>
<dbReference type="PANTHER" id="PTHR43355">
    <property type="entry name" value="FLAVIN REDUCTASE (NADPH)"/>
    <property type="match status" value="1"/>
</dbReference>
<dbReference type="SUPFAM" id="SSF51735">
    <property type="entry name" value="NAD(P)-binding Rossmann-fold domains"/>
    <property type="match status" value="1"/>
</dbReference>
<reference evidence="3" key="1">
    <citation type="submission" date="2021-06" db="EMBL/GenBank/DDBJ databases">
        <authorList>
            <person name="Kallberg Y."/>
            <person name="Tangrot J."/>
            <person name="Rosling A."/>
        </authorList>
    </citation>
    <scope>NUCLEOTIDE SEQUENCE</scope>
    <source>
        <strain evidence="3">MT106</strain>
    </source>
</reference>
<dbReference type="InterPro" id="IPR051606">
    <property type="entry name" value="Polyketide_Oxido-like"/>
</dbReference>
<comment type="caution">
    <text evidence="3">The sequence shown here is derived from an EMBL/GenBank/DDBJ whole genome shotgun (WGS) entry which is preliminary data.</text>
</comment>